<dbReference type="Proteomes" id="UP001140234">
    <property type="component" value="Unassembled WGS sequence"/>
</dbReference>
<keyword evidence="2" id="KW-1185">Reference proteome</keyword>
<dbReference type="EMBL" id="JANBUJ010002002">
    <property type="protein sequence ID" value="KAJ2765448.1"/>
    <property type="molecule type" value="Genomic_DNA"/>
</dbReference>
<reference evidence="1" key="1">
    <citation type="submission" date="2022-07" db="EMBL/GenBank/DDBJ databases">
        <title>Phylogenomic reconstructions and comparative analyses of Kickxellomycotina fungi.</title>
        <authorList>
            <person name="Reynolds N.K."/>
            <person name="Stajich J.E."/>
            <person name="Barry K."/>
            <person name="Grigoriev I.V."/>
            <person name="Crous P."/>
            <person name="Smith M.E."/>
        </authorList>
    </citation>
    <scope>NUCLEOTIDE SEQUENCE</scope>
    <source>
        <strain evidence="1">CBS 109366</strain>
    </source>
</reference>
<feature type="non-terminal residue" evidence="1">
    <location>
        <position position="1"/>
    </location>
</feature>
<evidence type="ECO:0000313" key="1">
    <source>
        <dbReference type="EMBL" id="KAJ2765448.1"/>
    </source>
</evidence>
<name>A0ACC1JQT1_9FUNG</name>
<evidence type="ECO:0000313" key="2">
    <source>
        <dbReference type="Proteomes" id="UP001140234"/>
    </source>
</evidence>
<organism evidence="1 2">
    <name type="scientific">Coemansia nantahalensis</name>
    <dbReference type="NCBI Taxonomy" id="2789366"/>
    <lineage>
        <taxon>Eukaryota</taxon>
        <taxon>Fungi</taxon>
        <taxon>Fungi incertae sedis</taxon>
        <taxon>Zoopagomycota</taxon>
        <taxon>Kickxellomycotina</taxon>
        <taxon>Kickxellomycetes</taxon>
        <taxon>Kickxellales</taxon>
        <taxon>Kickxellaceae</taxon>
        <taxon>Coemansia</taxon>
    </lineage>
</organism>
<accession>A0ACC1JQT1</accession>
<gene>
    <name evidence="1" type="ORF">IWQ57_004773</name>
</gene>
<proteinExistence type="predicted"/>
<protein>
    <submittedName>
        <fullName evidence="1">Uncharacterized protein</fullName>
    </submittedName>
</protein>
<sequence>TYDHFQNKDDDEEEAVAAAQQQYGAEDAGPNRFQQFFKKEDGSFDKSHVALAAALAGGLAGGLAFAGKKTYDHYRKDDEPQSDQYQYQNQPYPPQGGQYQNQPYPPQGGQYQNQPYPPQGGQYQDKPYPLQGGQYQNQPYPPQGAHPPNPYGEQPAGDNSPNAVKAFFTDSDGTLNKSRIAAVSALLLGGGVAVKKTYDHFQDKDEEEQAQEADENETNRVKAFFTDADGTLNKSRIAGVSALLLGSGFAVKKTYDHFQNKDEEEEAAAAAAQQQYGAEDAGPNRFQQFFKKEDGSFDKSHLALAAALAGGLTIGGKKAYDHYKKNDEPAGGQYQNQPYPPQGGQYQNQPYPSQGAYPPNPYGEQPTGDKSPNAVKRFFVKPDGKVDKSHALAAGALGVGAAVLVGKMLKNGDSSSSDEDESGRSHRRSGRHDGSRGLAQDDYDEDDYAEVGSDDQGDGGYAQDEYNEY</sequence>
<comment type="caution">
    <text evidence="1">The sequence shown here is derived from an EMBL/GenBank/DDBJ whole genome shotgun (WGS) entry which is preliminary data.</text>
</comment>